<dbReference type="Proteomes" id="UP000761574">
    <property type="component" value="Unassembled WGS sequence"/>
</dbReference>
<evidence type="ECO:0000313" key="1">
    <source>
        <dbReference type="EMBL" id="GIU47332.1"/>
    </source>
</evidence>
<reference evidence="1 2" key="1">
    <citation type="submission" date="2021-05" db="EMBL/GenBank/DDBJ databases">
        <title>Molecular characterization for Shewanella algae harboring chromosomal blaOXA-55-like strains isolated from clinical and environment sample.</title>
        <authorList>
            <person name="Ohama Y."/>
            <person name="Aoki K."/>
            <person name="Harada S."/>
            <person name="Moriya K."/>
            <person name="Ishii Y."/>
            <person name="Tateda K."/>
        </authorList>
    </citation>
    <scope>NUCLEOTIDE SEQUENCE [LARGE SCALE GENOMIC DNA]</scope>
    <source>
        <strain evidence="1 2">LMG 23746</strain>
    </source>
</reference>
<sequence length="66" mass="7752">MLTLLSFGLWGIVWWQLILKSQGRQGQFFHGFDDAYWSHLIEREQPPAALHQLHFDQQGPRGQFDA</sequence>
<proteinExistence type="predicted"/>
<gene>
    <name evidence="1" type="ORF">TUM4630_21000</name>
</gene>
<accession>A0ABQ4PIF2</accession>
<keyword evidence="2" id="KW-1185">Reference proteome</keyword>
<comment type="caution">
    <text evidence="1">The sequence shown here is derived from an EMBL/GenBank/DDBJ whole genome shotgun (WGS) entry which is preliminary data.</text>
</comment>
<name>A0ABQ4PIF2_9GAMM</name>
<protein>
    <submittedName>
        <fullName evidence="1">Uncharacterized protein</fullName>
    </submittedName>
</protein>
<organism evidence="1 2">
    <name type="scientific">Shewanella algidipiscicola</name>
    <dbReference type="NCBI Taxonomy" id="614070"/>
    <lineage>
        <taxon>Bacteria</taxon>
        <taxon>Pseudomonadati</taxon>
        <taxon>Pseudomonadota</taxon>
        <taxon>Gammaproteobacteria</taxon>
        <taxon>Alteromonadales</taxon>
        <taxon>Shewanellaceae</taxon>
        <taxon>Shewanella</taxon>
    </lineage>
</organism>
<evidence type="ECO:0000313" key="2">
    <source>
        <dbReference type="Proteomes" id="UP000761574"/>
    </source>
</evidence>
<dbReference type="EMBL" id="BPFB01000022">
    <property type="protein sequence ID" value="GIU47332.1"/>
    <property type="molecule type" value="Genomic_DNA"/>
</dbReference>